<proteinExistence type="predicted"/>
<dbReference type="Pfam" id="PF00170">
    <property type="entry name" value="bZIP_1"/>
    <property type="match status" value="1"/>
</dbReference>
<dbReference type="InterPro" id="IPR050936">
    <property type="entry name" value="AP-1-like"/>
</dbReference>
<dbReference type="CDD" id="cd14688">
    <property type="entry name" value="bZIP_YAP"/>
    <property type="match status" value="1"/>
</dbReference>
<protein>
    <submittedName>
        <fullName evidence="6">Fluconazole resistance protein 3</fullName>
    </submittedName>
</protein>
<keyword evidence="2" id="KW-0539">Nucleus</keyword>
<dbReference type="AlphaFoldDB" id="A0AAJ0DM48"/>
<name>A0AAJ0DM48_9PEZI</name>
<reference evidence="6" key="1">
    <citation type="submission" date="2023-04" db="EMBL/GenBank/DDBJ databases">
        <title>Black Yeasts Isolated from many extreme environments.</title>
        <authorList>
            <person name="Coleine C."/>
            <person name="Stajich J.E."/>
            <person name="Selbmann L."/>
        </authorList>
    </citation>
    <scope>NUCLEOTIDE SEQUENCE</scope>
    <source>
        <strain evidence="6">CCFEE 5312</strain>
    </source>
</reference>
<feature type="compositionally biased region" description="Acidic residues" evidence="4">
    <location>
        <begin position="1"/>
        <end position="12"/>
    </location>
</feature>
<evidence type="ECO:0000259" key="5">
    <source>
        <dbReference type="PROSITE" id="PS50217"/>
    </source>
</evidence>
<evidence type="ECO:0000313" key="6">
    <source>
        <dbReference type="EMBL" id="KAK3052877.1"/>
    </source>
</evidence>
<sequence>MQSPEEMIDGEEFLSRRDSGCSPPDPADGGKEQARQHKRKEQNRTAQRLYRERKVQRITDLQDDIRRLQCQASALQEEHRNLHLEVCRMETENDVLRSSLATSRTYGLSDGDRE</sequence>
<organism evidence="6 7">
    <name type="scientific">Extremus antarcticus</name>
    <dbReference type="NCBI Taxonomy" id="702011"/>
    <lineage>
        <taxon>Eukaryota</taxon>
        <taxon>Fungi</taxon>
        <taxon>Dikarya</taxon>
        <taxon>Ascomycota</taxon>
        <taxon>Pezizomycotina</taxon>
        <taxon>Dothideomycetes</taxon>
        <taxon>Dothideomycetidae</taxon>
        <taxon>Mycosphaerellales</taxon>
        <taxon>Extremaceae</taxon>
        <taxon>Extremus</taxon>
    </lineage>
</organism>
<evidence type="ECO:0000256" key="3">
    <source>
        <dbReference type="SAM" id="Coils"/>
    </source>
</evidence>
<dbReference type="PANTHER" id="PTHR40621">
    <property type="entry name" value="TRANSCRIPTION FACTOR KAPC-RELATED"/>
    <property type="match status" value="1"/>
</dbReference>
<dbReference type="GO" id="GO:0001228">
    <property type="term" value="F:DNA-binding transcription activator activity, RNA polymerase II-specific"/>
    <property type="evidence" value="ECO:0007669"/>
    <property type="project" value="TreeGrafter"/>
</dbReference>
<feature type="region of interest" description="Disordered" evidence="4">
    <location>
        <begin position="1"/>
        <end position="51"/>
    </location>
</feature>
<dbReference type="SMART" id="SM00338">
    <property type="entry name" value="BRLZ"/>
    <property type="match status" value="1"/>
</dbReference>
<comment type="subcellular location">
    <subcellularLocation>
        <location evidence="1">Nucleus</location>
    </subcellularLocation>
</comment>
<feature type="domain" description="BZIP" evidence="5">
    <location>
        <begin position="33"/>
        <end position="96"/>
    </location>
</feature>
<dbReference type="InterPro" id="IPR004827">
    <property type="entry name" value="bZIP"/>
</dbReference>
<dbReference type="Gene3D" id="1.20.5.170">
    <property type="match status" value="1"/>
</dbReference>
<comment type="caution">
    <text evidence="6">The sequence shown here is derived from an EMBL/GenBank/DDBJ whole genome shotgun (WGS) entry which is preliminary data.</text>
</comment>
<dbReference type="GO" id="GO:0000976">
    <property type="term" value="F:transcription cis-regulatory region binding"/>
    <property type="evidence" value="ECO:0007669"/>
    <property type="project" value="InterPro"/>
</dbReference>
<dbReference type="GO" id="GO:0090575">
    <property type="term" value="C:RNA polymerase II transcription regulator complex"/>
    <property type="evidence" value="ECO:0007669"/>
    <property type="project" value="TreeGrafter"/>
</dbReference>
<dbReference type="PANTHER" id="PTHR40621:SF6">
    <property type="entry name" value="AP-1-LIKE TRANSCRIPTION FACTOR YAP1-RELATED"/>
    <property type="match status" value="1"/>
</dbReference>
<feature type="coiled-coil region" evidence="3">
    <location>
        <begin position="51"/>
        <end position="85"/>
    </location>
</feature>
<dbReference type="EMBL" id="JAWDJX010000018">
    <property type="protein sequence ID" value="KAK3052877.1"/>
    <property type="molecule type" value="Genomic_DNA"/>
</dbReference>
<gene>
    <name evidence="6" type="primary">FCR3</name>
    <name evidence="6" type="ORF">LTR09_005941</name>
</gene>
<dbReference type="PROSITE" id="PS50217">
    <property type="entry name" value="BZIP"/>
    <property type="match status" value="1"/>
</dbReference>
<evidence type="ECO:0000256" key="4">
    <source>
        <dbReference type="SAM" id="MobiDB-lite"/>
    </source>
</evidence>
<keyword evidence="7" id="KW-1185">Reference proteome</keyword>
<keyword evidence="3" id="KW-0175">Coiled coil</keyword>
<accession>A0AAJ0DM48</accession>
<dbReference type="Proteomes" id="UP001271007">
    <property type="component" value="Unassembled WGS sequence"/>
</dbReference>
<dbReference type="SUPFAM" id="SSF57959">
    <property type="entry name" value="Leucine zipper domain"/>
    <property type="match status" value="1"/>
</dbReference>
<evidence type="ECO:0000256" key="1">
    <source>
        <dbReference type="ARBA" id="ARBA00004123"/>
    </source>
</evidence>
<evidence type="ECO:0000313" key="7">
    <source>
        <dbReference type="Proteomes" id="UP001271007"/>
    </source>
</evidence>
<dbReference type="InterPro" id="IPR046347">
    <property type="entry name" value="bZIP_sf"/>
</dbReference>
<evidence type="ECO:0000256" key="2">
    <source>
        <dbReference type="ARBA" id="ARBA00023242"/>
    </source>
</evidence>